<dbReference type="RefSeq" id="WP_007472855.1">
    <property type="nucleotide sequence ID" value="NZ_ABCJ01000001.1"/>
</dbReference>
<dbReference type="Proteomes" id="UP000003288">
    <property type="component" value="Unassembled WGS sequence"/>
</dbReference>
<accession>A0AAI9AIN0</accession>
<dbReference type="EMBL" id="ABCJ01000001">
    <property type="protein sequence ID" value="EDM24174.1"/>
    <property type="molecule type" value="Genomic_DNA"/>
</dbReference>
<reference evidence="1 2" key="1">
    <citation type="journal article" date="2011" name="Stand. Genomic Sci.">
        <title>Draft genome sequence of Caminibacter mediatlanticus strain TB-2, an epsilonproteobacterium isolated from a deep-sea hydrothermal vent.</title>
        <authorList>
            <person name="Giovannelli D."/>
            <person name="Ferriera S."/>
            <person name="Johnson J."/>
            <person name="Kravitz S."/>
            <person name="Perez-Rodriguez I."/>
            <person name="Ricci J."/>
            <person name="O'Brien C."/>
            <person name="Voordeckers J.W."/>
            <person name="Bini E."/>
            <person name="Vetriani C."/>
        </authorList>
    </citation>
    <scope>NUCLEOTIDE SEQUENCE [LARGE SCALE GENOMIC DNA]</scope>
    <source>
        <strain evidence="1 2">TB-2</strain>
    </source>
</reference>
<evidence type="ECO:0000313" key="1">
    <source>
        <dbReference type="EMBL" id="EDM24174.1"/>
    </source>
</evidence>
<name>A0AAI9AIN0_9BACT</name>
<sequence length="129" mass="15922">MEQIFKSIVFLIFFFSFICSKEYYISYQLISKNGILIYYKLNFSKCLSKTHFKKNFLFKIKVKKNYDLDKLLSLYKDEIFEKLLTYQNVIYAYSNLVNFQLNSFQKLTFTPKRFDIILKNRYLYFYLRK</sequence>
<organism evidence="1 2">
    <name type="scientific">Caminibacter mediatlanticus TB-2</name>
    <dbReference type="NCBI Taxonomy" id="391592"/>
    <lineage>
        <taxon>Bacteria</taxon>
        <taxon>Pseudomonadati</taxon>
        <taxon>Campylobacterota</taxon>
        <taxon>Epsilonproteobacteria</taxon>
        <taxon>Nautiliales</taxon>
        <taxon>Nautiliaceae</taxon>
        <taxon>Caminibacter</taxon>
    </lineage>
</organism>
<gene>
    <name evidence="1" type="ORF">CMTB2_01623</name>
</gene>
<proteinExistence type="predicted"/>
<evidence type="ECO:0000313" key="2">
    <source>
        <dbReference type="Proteomes" id="UP000003288"/>
    </source>
</evidence>
<protein>
    <submittedName>
        <fullName evidence="1">Uncharacterized protein</fullName>
    </submittedName>
</protein>
<comment type="caution">
    <text evidence="1">The sequence shown here is derived from an EMBL/GenBank/DDBJ whole genome shotgun (WGS) entry which is preliminary data.</text>
</comment>
<dbReference type="AlphaFoldDB" id="A0AAI9AIN0"/>